<dbReference type="InterPro" id="IPR026870">
    <property type="entry name" value="Zinc_ribbon_dom"/>
</dbReference>
<name>A0A1I4JE10_9EURY</name>
<evidence type="ECO:0000313" key="2">
    <source>
        <dbReference type="EMBL" id="SFL64356.1"/>
    </source>
</evidence>
<dbReference type="RefSeq" id="WP_089872601.1">
    <property type="nucleotide sequence ID" value="NZ_FOTC01000010.1"/>
</dbReference>
<reference evidence="3" key="1">
    <citation type="submission" date="2016-10" db="EMBL/GenBank/DDBJ databases">
        <authorList>
            <person name="Varghese N."/>
            <person name="Submissions S."/>
        </authorList>
    </citation>
    <scope>NUCLEOTIDE SEQUENCE [LARGE SCALE GENOMIC DNA]</scope>
    <source>
        <strain evidence="3">CGMCC 1.7738</strain>
    </source>
</reference>
<dbReference type="Pfam" id="PF13240">
    <property type="entry name" value="Zn_Ribbon_1"/>
    <property type="match status" value="1"/>
</dbReference>
<evidence type="ECO:0000313" key="3">
    <source>
        <dbReference type="Proteomes" id="UP000199607"/>
    </source>
</evidence>
<dbReference type="STRING" id="553466.SAMN04487950_4474"/>
<dbReference type="AlphaFoldDB" id="A0A1I4JE10"/>
<gene>
    <name evidence="2" type="ORF">SAMN04487950_4474</name>
</gene>
<protein>
    <recommendedName>
        <fullName evidence="1">Zinc-ribbon domain-containing protein</fullName>
    </recommendedName>
</protein>
<proteinExistence type="predicted"/>
<dbReference type="Proteomes" id="UP000199607">
    <property type="component" value="Unassembled WGS sequence"/>
</dbReference>
<evidence type="ECO:0000259" key="1">
    <source>
        <dbReference type="Pfam" id="PF13240"/>
    </source>
</evidence>
<keyword evidence="3" id="KW-1185">Reference proteome</keyword>
<organism evidence="2 3">
    <name type="scientific">Halogranum rubrum</name>
    <dbReference type="NCBI Taxonomy" id="553466"/>
    <lineage>
        <taxon>Archaea</taxon>
        <taxon>Methanobacteriati</taxon>
        <taxon>Methanobacteriota</taxon>
        <taxon>Stenosarchaea group</taxon>
        <taxon>Halobacteria</taxon>
        <taxon>Halobacteriales</taxon>
        <taxon>Haloferacaceae</taxon>
    </lineage>
</organism>
<dbReference type="EMBL" id="FOTC01000010">
    <property type="protein sequence ID" value="SFL64356.1"/>
    <property type="molecule type" value="Genomic_DNA"/>
</dbReference>
<accession>A0A1I4JE10</accession>
<sequence length="159" mass="18089">MVVCESCNTAVEPTANYCPECGSELNPTRKDWSDGFLSLVDRGHIQEAIDGNESLPPRYHDRLHETVRHALADFCLLDRWEAFDNSEALFGDLPDNEISPDDWEEIEKLARLTCPSRFMLNAAGIDRYTKILEFSVLLHLQDSDTSFEDVSVSIEIEDH</sequence>
<feature type="domain" description="Zinc-ribbon" evidence="1">
    <location>
        <begin position="4"/>
        <end position="25"/>
    </location>
</feature>